<evidence type="ECO:0000313" key="3">
    <source>
        <dbReference type="Proteomes" id="UP000325395"/>
    </source>
</evidence>
<organism evidence="2 3">
    <name type="scientific">Aspergillus pseudocaelatus</name>
    <dbReference type="NCBI Taxonomy" id="1825620"/>
    <lineage>
        <taxon>Eukaryota</taxon>
        <taxon>Fungi</taxon>
        <taxon>Dikarya</taxon>
        <taxon>Ascomycota</taxon>
        <taxon>Pezizomycotina</taxon>
        <taxon>Eurotiomycetes</taxon>
        <taxon>Eurotiomycetidae</taxon>
        <taxon>Eurotiales</taxon>
        <taxon>Aspergillaceae</taxon>
        <taxon>Aspergillus</taxon>
        <taxon>Aspergillus subgen. Circumdati</taxon>
    </lineage>
</organism>
<feature type="transmembrane region" description="Helical" evidence="1">
    <location>
        <begin position="7"/>
        <end position="28"/>
    </location>
</feature>
<reference evidence="2 3" key="1">
    <citation type="submission" date="2019-04" db="EMBL/GenBank/DDBJ databases">
        <authorList>
            <consortium name="DOE Joint Genome Institute"/>
            <person name="Mondo S."/>
            <person name="Kjaerbolling I."/>
            <person name="Vesth T."/>
            <person name="Frisvad J.C."/>
            <person name="Nybo J.L."/>
            <person name="Theobald S."/>
            <person name="Kildgaard S."/>
            <person name="Isbrandt T."/>
            <person name="Kuo A."/>
            <person name="Sato A."/>
            <person name="Lyhne E.K."/>
            <person name="Kogle M.E."/>
            <person name="Wiebenga A."/>
            <person name="Kun R.S."/>
            <person name="Lubbers R.J."/>
            <person name="Makela M.R."/>
            <person name="Barry K."/>
            <person name="Chovatia M."/>
            <person name="Clum A."/>
            <person name="Daum C."/>
            <person name="Haridas S."/>
            <person name="He G."/>
            <person name="LaButti K."/>
            <person name="Lipzen A."/>
            <person name="Riley R."/>
            <person name="Salamov A."/>
            <person name="Simmons B.A."/>
            <person name="Magnuson J.K."/>
            <person name="Henrissat B."/>
            <person name="Mortensen U.H."/>
            <person name="Larsen T.O."/>
            <person name="Devries R.P."/>
            <person name="Grigoriev I.V."/>
            <person name="Machida M."/>
            <person name="Baker S.E."/>
            <person name="Andersen M.R."/>
            <person name="Cantor M.N."/>
            <person name="Hua S.X."/>
        </authorList>
    </citation>
    <scope>NUCLEOTIDE SEQUENCE [LARGE SCALE GENOMIC DNA]</scope>
    <source>
        <strain evidence="2 3">CBS 117616</strain>
    </source>
</reference>
<name>A0ABQ6WZ94_9EURO</name>
<accession>A0ABQ6WZ94</accession>
<gene>
    <name evidence="2" type="ORF">BDV36DRAFT_245635</name>
</gene>
<proteinExistence type="predicted"/>
<keyword evidence="1" id="KW-0472">Membrane</keyword>
<feature type="transmembrane region" description="Helical" evidence="1">
    <location>
        <begin position="34"/>
        <end position="53"/>
    </location>
</feature>
<sequence>MFVLGCELFMVFILPLALPAGVVVAVISILRTDYAWAILLSFSLLPVLLCVVCSD</sequence>
<evidence type="ECO:0000313" key="2">
    <source>
        <dbReference type="EMBL" id="KAE8422381.1"/>
    </source>
</evidence>
<keyword evidence="1" id="KW-1133">Transmembrane helix</keyword>
<evidence type="ECO:0000256" key="1">
    <source>
        <dbReference type="SAM" id="Phobius"/>
    </source>
</evidence>
<keyword evidence="1" id="KW-0812">Transmembrane</keyword>
<dbReference type="Proteomes" id="UP000325395">
    <property type="component" value="Unassembled WGS sequence"/>
</dbReference>
<keyword evidence="3" id="KW-1185">Reference proteome</keyword>
<dbReference type="EMBL" id="ML735695">
    <property type="protein sequence ID" value="KAE8422381.1"/>
    <property type="molecule type" value="Genomic_DNA"/>
</dbReference>
<protein>
    <submittedName>
        <fullName evidence="2">Uncharacterized protein</fullName>
    </submittedName>
</protein>